<dbReference type="InterPro" id="IPR019887">
    <property type="entry name" value="Tscrpt_reg_AsnC/Lrp_C"/>
</dbReference>
<dbReference type="Pfam" id="PF13412">
    <property type="entry name" value="HTH_24"/>
    <property type="match status" value="1"/>
</dbReference>
<protein>
    <submittedName>
        <fullName evidence="7">Lrp/AsnC family transcriptional regulator</fullName>
    </submittedName>
</protein>
<dbReference type="PANTHER" id="PTHR30154">
    <property type="entry name" value="LEUCINE-RESPONSIVE REGULATORY PROTEIN"/>
    <property type="match status" value="1"/>
</dbReference>
<evidence type="ECO:0000256" key="3">
    <source>
        <dbReference type="ARBA" id="ARBA00023163"/>
    </source>
</evidence>
<keyword evidence="8" id="KW-1185">Reference proteome</keyword>
<gene>
    <name evidence="7" type="ORF">IDM40_10950</name>
</gene>
<dbReference type="PRINTS" id="PR00033">
    <property type="entry name" value="HTHASNC"/>
</dbReference>
<keyword evidence="1" id="KW-0805">Transcription regulation</keyword>
<evidence type="ECO:0000259" key="6">
    <source>
        <dbReference type="Pfam" id="PF13404"/>
    </source>
</evidence>
<organism evidence="7 8">
    <name type="scientific">Nocardiopsis coralli</name>
    <dbReference type="NCBI Taxonomy" id="2772213"/>
    <lineage>
        <taxon>Bacteria</taxon>
        <taxon>Bacillati</taxon>
        <taxon>Actinomycetota</taxon>
        <taxon>Actinomycetes</taxon>
        <taxon>Streptosporangiales</taxon>
        <taxon>Nocardiopsidaceae</taxon>
        <taxon>Nocardiopsis</taxon>
    </lineage>
</organism>
<keyword evidence="3" id="KW-0804">Transcription</keyword>
<dbReference type="InterPro" id="IPR000485">
    <property type="entry name" value="AsnC-type_HTH_dom"/>
</dbReference>
<dbReference type="Pfam" id="PF01037">
    <property type="entry name" value="AsnC_trans_reg"/>
    <property type="match status" value="1"/>
</dbReference>
<dbReference type="PANTHER" id="PTHR30154:SF34">
    <property type="entry name" value="TRANSCRIPTIONAL REGULATOR AZLB"/>
    <property type="match status" value="1"/>
</dbReference>
<evidence type="ECO:0000256" key="1">
    <source>
        <dbReference type="ARBA" id="ARBA00023015"/>
    </source>
</evidence>
<evidence type="ECO:0000256" key="4">
    <source>
        <dbReference type="SAM" id="MobiDB-lite"/>
    </source>
</evidence>
<dbReference type="Gene3D" id="1.10.10.10">
    <property type="entry name" value="Winged helix-like DNA-binding domain superfamily/Winged helix DNA-binding domain"/>
    <property type="match status" value="2"/>
</dbReference>
<proteinExistence type="predicted"/>
<feature type="domain" description="Transcription regulator AsnC/Lrp ligand binding" evidence="5">
    <location>
        <begin position="69"/>
        <end position="137"/>
    </location>
</feature>
<dbReference type="SUPFAM" id="SSF54909">
    <property type="entry name" value="Dimeric alpha+beta barrel"/>
    <property type="match status" value="1"/>
</dbReference>
<evidence type="ECO:0000259" key="5">
    <source>
        <dbReference type="Pfam" id="PF01037"/>
    </source>
</evidence>
<name>A0ABR9P5W2_9ACTN</name>
<feature type="domain" description="HTH asnC-type" evidence="6">
    <location>
        <begin position="9"/>
        <end position="46"/>
    </location>
</feature>
<dbReference type="Proteomes" id="UP000806528">
    <property type="component" value="Unassembled WGS sequence"/>
</dbReference>
<dbReference type="EMBL" id="JADBGI010000008">
    <property type="protein sequence ID" value="MBE2999217.1"/>
    <property type="molecule type" value="Genomic_DNA"/>
</dbReference>
<comment type="caution">
    <text evidence="7">The sequence shown here is derived from an EMBL/GenBank/DDBJ whole genome shotgun (WGS) entry which is preliminary data.</text>
</comment>
<feature type="region of interest" description="Disordered" evidence="4">
    <location>
        <begin position="158"/>
        <end position="180"/>
    </location>
</feature>
<dbReference type="InterPro" id="IPR036390">
    <property type="entry name" value="WH_DNA-bd_sf"/>
</dbReference>
<dbReference type="InterPro" id="IPR011008">
    <property type="entry name" value="Dimeric_a/b-barrel"/>
</dbReference>
<reference evidence="7 8" key="1">
    <citation type="submission" date="2020-09" db="EMBL/GenBank/DDBJ databases">
        <title>Diversity and distribution of actinomycetes associated with coral in the coast of Hainan.</title>
        <authorList>
            <person name="Li F."/>
        </authorList>
    </citation>
    <scope>NUCLEOTIDE SEQUENCE [LARGE SCALE GENOMIC DNA]</scope>
    <source>
        <strain evidence="7 8">HNM0947</strain>
    </source>
</reference>
<evidence type="ECO:0000313" key="7">
    <source>
        <dbReference type="EMBL" id="MBE2999217.1"/>
    </source>
</evidence>
<keyword evidence="2" id="KW-0238">DNA-binding</keyword>
<dbReference type="Gene3D" id="3.30.70.920">
    <property type="match status" value="1"/>
</dbReference>
<accession>A0ABR9P5W2</accession>
<dbReference type="RefSeq" id="WP_193121845.1">
    <property type="nucleotide sequence ID" value="NZ_JADBGI010000008.1"/>
</dbReference>
<dbReference type="Pfam" id="PF13404">
    <property type="entry name" value="HTH_AsnC-type"/>
    <property type="match status" value="1"/>
</dbReference>
<dbReference type="InterPro" id="IPR019888">
    <property type="entry name" value="Tscrpt_reg_AsnC-like"/>
</dbReference>
<dbReference type="InterPro" id="IPR036388">
    <property type="entry name" value="WH-like_DNA-bd_sf"/>
</dbReference>
<dbReference type="SMART" id="SM00344">
    <property type="entry name" value="HTH_ASNC"/>
    <property type="match status" value="2"/>
</dbReference>
<evidence type="ECO:0000313" key="8">
    <source>
        <dbReference type="Proteomes" id="UP000806528"/>
    </source>
</evidence>
<evidence type="ECO:0000256" key="2">
    <source>
        <dbReference type="ARBA" id="ARBA00023125"/>
    </source>
</evidence>
<dbReference type="SUPFAM" id="SSF46785">
    <property type="entry name" value="Winged helix' DNA-binding domain"/>
    <property type="match status" value="1"/>
</dbReference>
<sequence length="340" mass="37577">MQGPLEERDRALVHALQIAPRATWTEIGRTLGVGPATAAARWERLHEQGVAWMSAYPTGTAEDLHLAFVEVDVEAPLRHAVREALCRDPRAVSVEETAGDPDLFLTVMVPDQGALSRLVLDDLPRIPGVSGCRTHVASRVHWEGSRWRLDALDARQQARLRPSAPDPGPPGHPRRGRMNRDAPLVEALCQDGRRSAAEIARRLDRSPATVRRQAARLLSSGHLSLRCELAQPHSGWPLVCTWFARVPGGEIARTVRSLTTHPQLRLCVSTVSGSNLLFTFWARNPEDLGRLESVLEERLPAMTLTRRVLTLRTRKRMGWILDGSGRSTGEVVTPDPTLVA</sequence>